<feature type="compositionally biased region" description="Polar residues" evidence="5">
    <location>
        <begin position="306"/>
        <end position="316"/>
    </location>
</feature>
<dbReference type="Proteomes" id="UP000041254">
    <property type="component" value="Unassembled WGS sequence"/>
</dbReference>
<dbReference type="OrthoDB" id="4062651at2759"/>
<dbReference type="PROSITE" id="PS51419">
    <property type="entry name" value="RAB"/>
    <property type="match status" value="1"/>
</dbReference>
<feature type="compositionally biased region" description="Low complexity" evidence="5">
    <location>
        <begin position="346"/>
        <end position="355"/>
    </location>
</feature>
<feature type="compositionally biased region" description="Basic residues" evidence="5">
    <location>
        <begin position="635"/>
        <end position="649"/>
    </location>
</feature>
<dbReference type="PROSITE" id="PS00108">
    <property type="entry name" value="PROTEIN_KINASE_ST"/>
    <property type="match status" value="1"/>
</dbReference>
<keyword evidence="8" id="KW-1185">Reference proteome</keyword>
<evidence type="ECO:0000259" key="6">
    <source>
        <dbReference type="PROSITE" id="PS50011"/>
    </source>
</evidence>
<dbReference type="InterPro" id="IPR011009">
    <property type="entry name" value="Kinase-like_dom_sf"/>
</dbReference>
<feature type="region of interest" description="Disordered" evidence="5">
    <location>
        <begin position="296"/>
        <end position="373"/>
    </location>
</feature>
<dbReference type="Gene3D" id="3.40.50.300">
    <property type="entry name" value="P-loop containing nucleotide triphosphate hydrolases"/>
    <property type="match status" value="1"/>
</dbReference>
<evidence type="ECO:0000256" key="1">
    <source>
        <dbReference type="ARBA" id="ARBA00022679"/>
    </source>
</evidence>
<dbReference type="InterPro" id="IPR000719">
    <property type="entry name" value="Prot_kinase_dom"/>
</dbReference>
<dbReference type="InterPro" id="IPR008271">
    <property type="entry name" value="Ser/Thr_kinase_AS"/>
</dbReference>
<evidence type="ECO:0000313" key="8">
    <source>
        <dbReference type="Proteomes" id="UP000041254"/>
    </source>
</evidence>
<dbReference type="Pfam" id="PF00069">
    <property type="entry name" value="Pkinase"/>
    <property type="match status" value="1"/>
</dbReference>
<evidence type="ECO:0000256" key="2">
    <source>
        <dbReference type="ARBA" id="ARBA00022741"/>
    </source>
</evidence>
<dbReference type="InterPro" id="IPR001806">
    <property type="entry name" value="Small_GTPase"/>
</dbReference>
<keyword evidence="3" id="KW-0418">Kinase</keyword>
<keyword evidence="2" id="KW-0547">Nucleotide-binding</keyword>
<proteinExistence type="predicted"/>
<dbReference type="InterPro" id="IPR005225">
    <property type="entry name" value="Small_GTP-bd"/>
</dbReference>
<feature type="compositionally biased region" description="Low complexity" evidence="5">
    <location>
        <begin position="322"/>
        <end position="332"/>
    </location>
</feature>
<dbReference type="Pfam" id="PF00071">
    <property type="entry name" value="Ras"/>
    <property type="match status" value="1"/>
</dbReference>
<evidence type="ECO:0000313" key="7">
    <source>
        <dbReference type="EMBL" id="CEM25896.1"/>
    </source>
</evidence>
<gene>
    <name evidence="7" type="ORF">Vbra_2663</name>
</gene>
<evidence type="ECO:0000256" key="4">
    <source>
        <dbReference type="ARBA" id="ARBA00022840"/>
    </source>
</evidence>
<dbReference type="GO" id="GO:0005524">
    <property type="term" value="F:ATP binding"/>
    <property type="evidence" value="ECO:0007669"/>
    <property type="project" value="UniProtKB-KW"/>
</dbReference>
<sequence length="649" mass="66371">MRAHIMDLARSGGVAVYSFIPTIGLEVRYRTIDVDSKIVKLEIWDTAGRERNRSIAASYYRSAHGFIIVYDVTNKESFLNVKKWIAEITDDNANRLLVGNRCDLESKKMVSYDDGKELAVEPHELVFEAGFDNVLGSGAIGTVLKAKWKGRSVAAKMLVCEGVVTLHAHKVIHRDLKPANILVDAKGNVKITDFGLARFVQGTSIASTLGAGSPGYMPLETYDPNVRPNFATDIWALGCVEVEILGGKRPFAAELPELPTGKLFPPQVRQIILMCFEKDPNKRPTAKQVLAALTGAPRPVTPNPSPVANQDANTITLPGKPTSPSVPNSPTVDILSPAELGHSRNAAATTTQAQSGAGGLFAPPTAPPASQSTITPATSLFAPAKASSTGGGLFGTAVAETASAAAAAAAAGAGAGSGSGSLLGRGASTGSLFGSGAVAPAYIPFLGTETLFGTYTTLSSMTSTSALPSTSGGALFAGATFGSVSGPPLSSLFGASSTGAGGLSSVNNAGAATTGLSSFAHTLPQTEDSIFGSSSGTAAGTTSGGSIFGTSASTGGSLFGGGAFGQRTTSGATQSSIFSHPRQPQAPSGSANPFGQPPPRDAFGGELTQAQMSSSGSAGHTLFGFPPDVLMPAPKQRRKKVRVKRPQKG</sequence>
<organism evidence="7 8">
    <name type="scientific">Vitrella brassicaformis (strain CCMP3155)</name>
    <dbReference type="NCBI Taxonomy" id="1169540"/>
    <lineage>
        <taxon>Eukaryota</taxon>
        <taxon>Sar</taxon>
        <taxon>Alveolata</taxon>
        <taxon>Colpodellida</taxon>
        <taxon>Vitrellaceae</taxon>
        <taxon>Vitrella</taxon>
    </lineage>
</organism>
<dbReference type="VEuPathDB" id="CryptoDB:Vbra_2663"/>
<feature type="compositionally biased region" description="Polar residues" evidence="5">
    <location>
        <begin position="608"/>
        <end position="618"/>
    </location>
</feature>
<keyword evidence="1" id="KW-0808">Transferase</keyword>
<feature type="compositionally biased region" description="Polar residues" evidence="5">
    <location>
        <begin position="566"/>
        <end position="578"/>
    </location>
</feature>
<evidence type="ECO:0000256" key="5">
    <source>
        <dbReference type="SAM" id="MobiDB-lite"/>
    </source>
</evidence>
<dbReference type="STRING" id="1169540.A0A0G4GA94"/>
<keyword evidence="4" id="KW-0067">ATP-binding</keyword>
<reference evidence="7 8" key="1">
    <citation type="submission" date="2014-11" db="EMBL/GenBank/DDBJ databases">
        <authorList>
            <person name="Zhu J."/>
            <person name="Qi W."/>
            <person name="Song R."/>
        </authorList>
    </citation>
    <scope>NUCLEOTIDE SEQUENCE [LARGE SCALE GENOMIC DNA]</scope>
</reference>
<dbReference type="GO" id="GO:0004674">
    <property type="term" value="F:protein serine/threonine kinase activity"/>
    <property type="evidence" value="ECO:0007669"/>
    <property type="project" value="TreeGrafter"/>
</dbReference>
<dbReference type="SMART" id="SM00173">
    <property type="entry name" value="RAS"/>
    <property type="match status" value="1"/>
</dbReference>
<feature type="region of interest" description="Disordered" evidence="5">
    <location>
        <begin position="559"/>
        <end position="649"/>
    </location>
</feature>
<dbReference type="PANTHER" id="PTHR43289:SF6">
    <property type="entry name" value="SERINE_THREONINE-PROTEIN KINASE NEKL-3"/>
    <property type="match status" value="1"/>
</dbReference>
<protein>
    <recommendedName>
        <fullName evidence="6">Protein kinase domain-containing protein</fullName>
    </recommendedName>
</protein>
<dbReference type="InParanoid" id="A0A0G4GA94"/>
<accession>A0A0G4GA94</accession>
<dbReference type="NCBIfam" id="TIGR00231">
    <property type="entry name" value="small_GTP"/>
    <property type="match status" value="1"/>
</dbReference>
<dbReference type="SUPFAM" id="SSF56112">
    <property type="entry name" value="Protein kinase-like (PK-like)"/>
    <property type="match status" value="1"/>
</dbReference>
<dbReference type="Gene3D" id="1.10.510.10">
    <property type="entry name" value="Transferase(Phosphotransferase) domain 1"/>
    <property type="match status" value="1"/>
</dbReference>
<feature type="domain" description="Protein kinase" evidence="6">
    <location>
        <begin position="41"/>
        <end position="301"/>
    </location>
</feature>
<dbReference type="SMART" id="SM00174">
    <property type="entry name" value="RHO"/>
    <property type="match status" value="1"/>
</dbReference>
<dbReference type="PRINTS" id="PR00449">
    <property type="entry name" value="RASTRNSFRMNG"/>
</dbReference>
<evidence type="ECO:0000256" key="3">
    <source>
        <dbReference type="ARBA" id="ARBA00022777"/>
    </source>
</evidence>
<dbReference type="PROSITE" id="PS51421">
    <property type="entry name" value="RAS"/>
    <property type="match status" value="1"/>
</dbReference>
<dbReference type="AlphaFoldDB" id="A0A0G4GA94"/>
<name>A0A0G4GA94_VITBC</name>
<dbReference type="GO" id="GO:0005525">
    <property type="term" value="F:GTP binding"/>
    <property type="evidence" value="ECO:0007669"/>
    <property type="project" value="InterPro"/>
</dbReference>
<dbReference type="FunFam" id="3.40.50.300:FF:001447">
    <property type="entry name" value="Ras-related protein Rab-1B"/>
    <property type="match status" value="1"/>
</dbReference>
<dbReference type="SMART" id="SM00220">
    <property type="entry name" value="S_TKc"/>
    <property type="match status" value="1"/>
</dbReference>
<dbReference type="PROSITE" id="PS50011">
    <property type="entry name" value="PROTEIN_KINASE_DOM"/>
    <property type="match status" value="1"/>
</dbReference>
<dbReference type="PANTHER" id="PTHR43289">
    <property type="entry name" value="MITOGEN-ACTIVATED PROTEIN KINASE KINASE KINASE 20-RELATED"/>
    <property type="match status" value="1"/>
</dbReference>
<dbReference type="EMBL" id="CDMY01000605">
    <property type="protein sequence ID" value="CEM25896.1"/>
    <property type="molecule type" value="Genomic_DNA"/>
</dbReference>
<dbReference type="GO" id="GO:0003924">
    <property type="term" value="F:GTPase activity"/>
    <property type="evidence" value="ECO:0007669"/>
    <property type="project" value="InterPro"/>
</dbReference>
<dbReference type="SMART" id="SM00175">
    <property type="entry name" value="RAB"/>
    <property type="match status" value="1"/>
</dbReference>
<dbReference type="InterPro" id="IPR027417">
    <property type="entry name" value="P-loop_NTPase"/>
</dbReference>
<dbReference type="SUPFAM" id="SSF52540">
    <property type="entry name" value="P-loop containing nucleoside triphosphate hydrolases"/>
    <property type="match status" value="1"/>
</dbReference>